<dbReference type="InterPro" id="IPR036390">
    <property type="entry name" value="WH_DNA-bd_sf"/>
</dbReference>
<evidence type="ECO:0000313" key="6">
    <source>
        <dbReference type="Proteomes" id="UP000290408"/>
    </source>
</evidence>
<dbReference type="PROSITE" id="PS51118">
    <property type="entry name" value="HTH_HXLR"/>
    <property type="match status" value="1"/>
</dbReference>
<evidence type="ECO:0000256" key="1">
    <source>
        <dbReference type="ARBA" id="ARBA00023015"/>
    </source>
</evidence>
<accession>A0A4P6MUJ0</accession>
<evidence type="ECO:0000256" key="2">
    <source>
        <dbReference type="ARBA" id="ARBA00023125"/>
    </source>
</evidence>
<keyword evidence="1" id="KW-0805">Transcription regulation</keyword>
<keyword evidence="6" id="KW-1185">Reference proteome</keyword>
<dbReference type="PANTHER" id="PTHR33204:SF18">
    <property type="entry name" value="TRANSCRIPTIONAL REGULATORY PROTEIN"/>
    <property type="match status" value="1"/>
</dbReference>
<dbReference type="AlphaFoldDB" id="A0A4P6MUJ0"/>
<dbReference type="KEGG" id="jli:EXU32_02190"/>
<dbReference type="OrthoDB" id="9792527at2"/>
<evidence type="ECO:0000313" key="5">
    <source>
        <dbReference type="EMBL" id="QBF45180.1"/>
    </source>
</evidence>
<dbReference type="GO" id="GO:0003677">
    <property type="term" value="F:DNA binding"/>
    <property type="evidence" value="ECO:0007669"/>
    <property type="project" value="UniProtKB-KW"/>
</dbReference>
<dbReference type="RefSeq" id="WP_130628421.1">
    <property type="nucleotide sequence ID" value="NZ_CP036164.1"/>
</dbReference>
<sequence>MPRQSPTLARALDDPCSIIRSLGVLSDSWSFLIIREALLGTRTFGQLRERLGIASDVLTARLSMLVEQGVLDKVPYREPGQRTRDAYDLTPAGEDLKTVMVALQQWGVAHVPREQGPRFLPVTTDAAEPVRACLVDARGRIVSDADVAFVRRDARPTPDLPA</sequence>
<dbReference type="Proteomes" id="UP000290408">
    <property type="component" value="Chromosome"/>
</dbReference>
<dbReference type="InterPro" id="IPR002577">
    <property type="entry name" value="HTH_HxlR"/>
</dbReference>
<organism evidence="5 6">
    <name type="scientific">Janibacter limosus</name>
    <dbReference type="NCBI Taxonomy" id="53458"/>
    <lineage>
        <taxon>Bacteria</taxon>
        <taxon>Bacillati</taxon>
        <taxon>Actinomycetota</taxon>
        <taxon>Actinomycetes</taxon>
        <taxon>Micrococcales</taxon>
        <taxon>Intrasporangiaceae</taxon>
        <taxon>Janibacter</taxon>
    </lineage>
</organism>
<keyword evidence="2" id="KW-0238">DNA-binding</keyword>
<dbReference type="Pfam" id="PF01638">
    <property type="entry name" value="HxlR"/>
    <property type="match status" value="1"/>
</dbReference>
<dbReference type="EMBL" id="CP036164">
    <property type="protein sequence ID" value="QBF45180.1"/>
    <property type="molecule type" value="Genomic_DNA"/>
</dbReference>
<dbReference type="Gene3D" id="1.10.10.10">
    <property type="entry name" value="Winged helix-like DNA-binding domain superfamily/Winged helix DNA-binding domain"/>
    <property type="match status" value="1"/>
</dbReference>
<evidence type="ECO:0000256" key="3">
    <source>
        <dbReference type="ARBA" id="ARBA00023163"/>
    </source>
</evidence>
<reference evidence="5 6" key="1">
    <citation type="submission" date="2019-02" db="EMBL/GenBank/DDBJ databases">
        <title>Genomic data mining of an Antarctic deep-sea actinobacterium, Janibacterlimosus P3-3-X1.</title>
        <authorList>
            <person name="Liao L."/>
            <person name="Chen B."/>
        </authorList>
    </citation>
    <scope>NUCLEOTIDE SEQUENCE [LARGE SCALE GENOMIC DNA]</scope>
    <source>
        <strain evidence="5 6">P3-3-X1</strain>
    </source>
</reference>
<dbReference type="PANTHER" id="PTHR33204">
    <property type="entry name" value="TRANSCRIPTIONAL REGULATOR, MARR FAMILY"/>
    <property type="match status" value="1"/>
</dbReference>
<dbReference type="InterPro" id="IPR036388">
    <property type="entry name" value="WH-like_DNA-bd_sf"/>
</dbReference>
<name>A0A4P6MUJ0_9MICO</name>
<protein>
    <submittedName>
        <fullName evidence="5">Transcriptional regulator</fullName>
    </submittedName>
</protein>
<feature type="domain" description="HTH hxlR-type" evidence="4">
    <location>
        <begin position="16"/>
        <end position="115"/>
    </location>
</feature>
<gene>
    <name evidence="5" type="ORF">EXU32_02190</name>
</gene>
<proteinExistence type="predicted"/>
<dbReference type="SUPFAM" id="SSF46785">
    <property type="entry name" value="Winged helix' DNA-binding domain"/>
    <property type="match status" value="1"/>
</dbReference>
<keyword evidence="3" id="KW-0804">Transcription</keyword>
<evidence type="ECO:0000259" key="4">
    <source>
        <dbReference type="PROSITE" id="PS51118"/>
    </source>
</evidence>